<dbReference type="Pfam" id="PF02910">
    <property type="entry name" value="Succ_DH_flav_C"/>
    <property type="match status" value="1"/>
</dbReference>
<dbReference type="InterPro" id="IPR036188">
    <property type="entry name" value="FAD/NAD-bd_sf"/>
</dbReference>
<dbReference type="GO" id="GO:0050660">
    <property type="term" value="F:flavin adenine dinucleotide binding"/>
    <property type="evidence" value="ECO:0007669"/>
    <property type="project" value="TreeGrafter"/>
</dbReference>
<dbReference type="PROSITE" id="PS51257">
    <property type="entry name" value="PROKAR_LIPOPROTEIN"/>
    <property type="match status" value="1"/>
</dbReference>
<evidence type="ECO:0000313" key="6">
    <source>
        <dbReference type="EMBL" id="VYT94687.1"/>
    </source>
</evidence>
<feature type="region of interest" description="Disordered" evidence="3">
    <location>
        <begin position="33"/>
        <end position="66"/>
    </location>
</feature>
<accession>A0A6N3AVS6</accession>
<reference evidence="6" key="1">
    <citation type="submission" date="2019-11" db="EMBL/GenBank/DDBJ databases">
        <authorList>
            <person name="Feng L."/>
        </authorList>
    </citation>
    <scope>NUCLEOTIDE SEQUENCE</scope>
    <source>
        <strain evidence="6">ElentaLFYP107</strain>
    </source>
</reference>
<dbReference type="Gene3D" id="3.50.50.60">
    <property type="entry name" value="FAD/NAD(P)-binding domain"/>
    <property type="match status" value="2"/>
</dbReference>
<proteinExistence type="predicted"/>
<dbReference type="RefSeq" id="WP_114513093.1">
    <property type="nucleotide sequence ID" value="NZ_CACRTT010000009.1"/>
</dbReference>
<keyword evidence="1" id="KW-0285">Flavoprotein</keyword>
<dbReference type="GO" id="GO:0009055">
    <property type="term" value="F:electron transfer activity"/>
    <property type="evidence" value="ECO:0007669"/>
    <property type="project" value="TreeGrafter"/>
</dbReference>
<organism evidence="6">
    <name type="scientific">Eggerthella lenta</name>
    <name type="common">Eubacterium lentum</name>
    <dbReference type="NCBI Taxonomy" id="84112"/>
    <lineage>
        <taxon>Bacteria</taxon>
        <taxon>Bacillati</taxon>
        <taxon>Actinomycetota</taxon>
        <taxon>Coriobacteriia</taxon>
        <taxon>Eggerthellales</taxon>
        <taxon>Eggerthellaceae</taxon>
        <taxon>Eggerthella</taxon>
    </lineage>
</organism>
<dbReference type="InterPro" id="IPR006311">
    <property type="entry name" value="TAT_signal"/>
</dbReference>
<dbReference type="SUPFAM" id="SSF46977">
    <property type="entry name" value="Succinate dehydrogenase/fumarate reductase flavoprotein C-terminal domain"/>
    <property type="match status" value="1"/>
</dbReference>
<dbReference type="GO" id="GO:0000104">
    <property type="term" value="F:succinate dehydrogenase activity"/>
    <property type="evidence" value="ECO:0007669"/>
    <property type="project" value="TreeGrafter"/>
</dbReference>
<dbReference type="GO" id="GO:0009061">
    <property type="term" value="P:anaerobic respiration"/>
    <property type="evidence" value="ECO:0007669"/>
    <property type="project" value="TreeGrafter"/>
</dbReference>
<feature type="domain" description="FAD-dependent oxidoreductase 2 FAD-binding" evidence="4">
    <location>
        <begin position="72"/>
        <end position="263"/>
    </location>
</feature>
<feature type="region of interest" description="Disordered" evidence="3">
    <location>
        <begin position="357"/>
        <end position="397"/>
    </location>
</feature>
<dbReference type="EMBL" id="CACRTT010000009">
    <property type="protein sequence ID" value="VYT94687.1"/>
    <property type="molecule type" value="Genomic_DNA"/>
</dbReference>
<feature type="compositionally biased region" description="Polar residues" evidence="3">
    <location>
        <begin position="380"/>
        <end position="392"/>
    </location>
</feature>
<sequence>MEELTRRSFLTLGGIAAATAGAAALTGCSPQANDAQKASAEDSSEGHWDENDQVELPVPEEQAPSKTEYETDVLVVGCGIAGLNAAVAAKEAGRSVLVVDKGYPGYSGLTPFAVNSNYFDPDYGDDVDKTLKLAMQANEYLANLNWMRVWCEKSKDYFQRISDWGITAQYPHASETEYWVDGYFDGGPGHDDKRGYFRSVADVERHTVPARVIEDNDIDLLDHAMVYDVIEQDGRVVGAMALHVPSATVIAIKAKAVILCTGSGCVKPLGFPVGGSSYDGLYIGYQHGLSIGGMEFEDYHLSYGGKPGLILTTAGWAYCENIAPGGPGVNANTPDDKLWGSAYQQRLVYTNVIEGLEDPDPTKQRVNSGKPASDDPNDIRQGNFTSPETSWSAPGAAPGMSLHMASGIFNGWDDVEGKTALPGLYCAGDGTYASAIGGADYDGISGLTTSSCGVQGWCAGESAAAYAQTVEAAELPSDTVSALTDEILAPLSVEKGYDPSWVNQQLLNIMSSQTALYLKSDTSLNAALSQVEFIRDTCLPKLKAKNPHEVRLCREVVQKTIACEIKLRTGLERKESRGMHYRTDYPYRDDNYLGYFSVSKAADCSMNIEFTEVPDEWKGDLAADYAARYPMYRFPGETEAKNLPAQEQTGSWH</sequence>
<dbReference type="EC" id="1.4.3.16" evidence="6"/>
<dbReference type="InterPro" id="IPR003953">
    <property type="entry name" value="FAD-dep_OxRdtase_2_FAD-bd"/>
</dbReference>
<dbReference type="PANTHER" id="PTHR11632">
    <property type="entry name" value="SUCCINATE DEHYDROGENASE 2 FLAVOPROTEIN SUBUNIT"/>
    <property type="match status" value="1"/>
</dbReference>
<dbReference type="AlphaFoldDB" id="A0A6N3AVS6"/>
<evidence type="ECO:0000259" key="4">
    <source>
        <dbReference type="Pfam" id="PF00890"/>
    </source>
</evidence>
<protein>
    <submittedName>
        <fullName evidence="6">L-aspartate oxidase</fullName>
        <ecNumber evidence="6">1.4.3.16</ecNumber>
    </submittedName>
</protein>
<dbReference type="GO" id="GO:0008734">
    <property type="term" value="F:L-aspartate oxidase activity"/>
    <property type="evidence" value="ECO:0007669"/>
    <property type="project" value="UniProtKB-EC"/>
</dbReference>
<dbReference type="GO" id="GO:0005886">
    <property type="term" value="C:plasma membrane"/>
    <property type="evidence" value="ECO:0007669"/>
    <property type="project" value="TreeGrafter"/>
</dbReference>
<evidence type="ECO:0000256" key="3">
    <source>
        <dbReference type="SAM" id="MobiDB-lite"/>
    </source>
</evidence>
<dbReference type="InterPro" id="IPR015939">
    <property type="entry name" value="Fum_Rdtase/Succ_DH_flav-like_C"/>
</dbReference>
<dbReference type="Pfam" id="PF00890">
    <property type="entry name" value="FAD_binding_2"/>
    <property type="match status" value="1"/>
</dbReference>
<evidence type="ECO:0000259" key="5">
    <source>
        <dbReference type="Pfam" id="PF02910"/>
    </source>
</evidence>
<feature type="domain" description="Fumarate reductase/succinate dehydrogenase flavoprotein-like C-terminal" evidence="5">
    <location>
        <begin position="506"/>
        <end position="613"/>
    </location>
</feature>
<dbReference type="InterPro" id="IPR030664">
    <property type="entry name" value="SdhA/FrdA/AprA"/>
</dbReference>
<evidence type="ECO:0000256" key="2">
    <source>
        <dbReference type="ARBA" id="ARBA00023002"/>
    </source>
</evidence>
<dbReference type="SUPFAM" id="SSF51905">
    <property type="entry name" value="FAD/NAD(P)-binding domain"/>
    <property type="match status" value="1"/>
</dbReference>
<gene>
    <name evidence="6" type="primary">nadB</name>
    <name evidence="6" type="ORF">ELLFYP107_01965</name>
</gene>
<evidence type="ECO:0000256" key="1">
    <source>
        <dbReference type="ARBA" id="ARBA00022630"/>
    </source>
</evidence>
<dbReference type="PANTHER" id="PTHR11632:SF51">
    <property type="entry name" value="SUCCINATE DEHYDROGENASE [UBIQUINONE] FLAVOPROTEIN SUBUNIT, MITOCHONDRIAL"/>
    <property type="match status" value="1"/>
</dbReference>
<keyword evidence="2 6" id="KW-0560">Oxidoreductase</keyword>
<dbReference type="PIRSF" id="PIRSF000171">
    <property type="entry name" value="SDHA_APRA_LASPO"/>
    <property type="match status" value="1"/>
</dbReference>
<name>A0A6N3AVS6_EGGLN</name>
<dbReference type="PROSITE" id="PS51318">
    <property type="entry name" value="TAT"/>
    <property type="match status" value="1"/>
</dbReference>
<dbReference type="InterPro" id="IPR037099">
    <property type="entry name" value="Fum_R/Succ_DH_flav-like_C_sf"/>
</dbReference>